<evidence type="ECO:0000313" key="6">
    <source>
        <dbReference type="EMBL" id="OIJ27478.1"/>
    </source>
</evidence>
<dbReference type="RefSeq" id="WP_045548597.1">
    <property type="nucleotide sequence ID" value="NZ_JZDQ02000008.1"/>
</dbReference>
<feature type="transmembrane region" description="Helical" evidence="5">
    <location>
        <begin position="98"/>
        <end position="115"/>
    </location>
</feature>
<proteinExistence type="predicted"/>
<keyword evidence="7" id="KW-1185">Reference proteome</keyword>
<keyword evidence="4 5" id="KW-0472">Membrane</keyword>
<accession>A0A1J4N7K9</accession>
<keyword evidence="2 5" id="KW-0812">Transmembrane</keyword>
<comment type="caution">
    <text evidence="6">The sequence shown here is derived from an EMBL/GenBank/DDBJ whole genome shotgun (WGS) entry which is preliminary data.</text>
</comment>
<name>A0A1J4N7K9_9ACTN</name>
<dbReference type="GO" id="GO:0016020">
    <property type="term" value="C:membrane"/>
    <property type="evidence" value="ECO:0007669"/>
    <property type="project" value="UniProtKB-SubCell"/>
</dbReference>
<sequence>MNTLTVLTVALAAVFTALGAAKLLAVPAMVQRAAHVGFGVAAYRGIGALEIAGAAGLLLGTVSRSIPIAAAIGLLLLLGGAAIVHFRAGDGAKEAAPALVLGGLVVVALALRLGGL</sequence>
<evidence type="ECO:0000313" key="7">
    <source>
        <dbReference type="Proteomes" id="UP000033772"/>
    </source>
</evidence>
<dbReference type="Pfam" id="PF13564">
    <property type="entry name" value="DoxX_2"/>
    <property type="match status" value="1"/>
</dbReference>
<evidence type="ECO:0000256" key="5">
    <source>
        <dbReference type="SAM" id="Phobius"/>
    </source>
</evidence>
<feature type="transmembrane region" description="Helical" evidence="5">
    <location>
        <begin position="66"/>
        <end position="86"/>
    </location>
</feature>
<evidence type="ECO:0000256" key="1">
    <source>
        <dbReference type="ARBA" id="ARBA00004141"/>
    </source>
</evidence>
<keyword evidence="3 5" id="KW-1133">Transmembrane helix</keyword>
<evidence type="ECO:0000256" key="2">
    <source>
        <dbReference type="ARBA" id="ARBA00022692"/>
    </source>
</evidence>
<dbReference type="InterPro" id="IPR032808">
    <property type="entry name" value="DoxX"/>
</dbReference>
<dbReference type="AlphaFoldDB" id="A0A1J4N7K9"/>
<gene>
    <name evidence="6" type="ORF">UG56_007255</name>
</gene>
<dbReference type="Proteomes" id="UP000033772">
    <property type="component" value="Unassembled WGS sequence"/>
</dbReference>
<protein>
    <submittedName>
        <fullName evidence="6">Invasion protein</fullName>
    </submittedName>
</protein>
<dbReference type="STRING" id="1844.UG56_007255"/>
<organism evidence="6 7">
    <name type="scientific">Nocardioides luteus</name>
    <dbReference type="NCBI Taxonomy" id="1844"/>
    <lineage>
        <taxon>Bacteria</taxon>
        <taxon>Bacillati</taxon>
        <taxon>Actinomycetota</taxon>
        <taxon>Actinomycetes</taxon>
        <taxon>Propionibacteriales</taxon>
        <taxon>Nocardioidaceae</taxon>
        <taxon>Nocardioides</taxon>
    </lineage>
</organism>
<feature type="transmembrane region" description="Helical" evidence="5">
    <location>
        <begin position="36"/>
        <end position="59"/>
    </location>
</feature>
<dbReference type="EMBL" id="JZDQ02000008">
    <property type="protein sequence ID" value="OIJ27478.1"/>
    <property type="molecule type" value="Genomic_DNA"/>
</dbReference>
<evidence type="ECO:0000256" key="3">
    <source>
        <dbReference type="ARBA" id="ARBA00022989"/>
    </source>
</evidence>
<reference evidence="6" key="1">
    <citation type="submission" date="2016-10" db="EMBL/GenBank/DDBJ databases">
        <title>Draft Genome Sequence of Nocardioides luteus Strain BAFB, an Alkane-Degrading Bacterium Isolated from JP-7 Polluted Soil.</title>
        <authorList>
            <person name="Brown L."/>
            <person name="Ruiz O.N."/>
            <person name="Gunasekera T."/>
        </authorList>
    </citation>
    <scope>NUCLEOTIDE SEQUENCE [LARGE SCALE GENOMIC DNA]</scope>
    <source>
        <strain evidence="6">BAFB</strain>
    </source>
</reference>
<comment type="subcellular location">
    <subcellularLocation>
        <location evidence="1">Membrane</location>
        <topology evidence="1">Multi-pass membrane protein</topology>
    </subcellularLocation>
</comment>
<evidence type="ECO:0000256" key="4">
    <source>
        <dbReference type="ARBA" id="ARBA00023136"/>
    </source>
</evidence>